<evidence type="ECO:0000313" key="2">
    <source>
        <dbReference type="EMBL" id="CAK0784203.1"/>
    </source>
</evidence>
<evidence type="ECO:0008006" key="4">
    <source>
        <dbReference type="Google" id="ProtNLM"/>
    </source>
</evidence>
<feature type="compositionally biased region" description="Basic and acidic residues" evidence="1">
    <location>
        <begin position="385"/>
        <end position="395"/>
    </location>
</feature>
<dbReference type="AlphaFoldDB" id="A0AAV1IA04"/>
<dbReference type="EMBL" id="CAUYUE010000010">
    <property type="protein sequence ID" value="CAK0784203.1"/>
    <property type="molecule type" value="Genomic_DNA"/>
</dbReference>
<name>A0AAV1IA04_9CHLO</name>
<comment type="caution">
    <text evidence="2">The sequence shown here is derived from an EMBL/GenBank/DDBJ whole genome shotgun (WGS) entry which is preliminary data.</text>
</comment>
<feature type="region of interest" description="Disordered" evidence="1">
    <location>
        <begin position="1"/>
        <end position="20"/>
    </location>
</feature>
<feature type="compositionally biased region" description="Basic residues" evidence="1">
    <location>
        <begin position="366"/>
        <end position="378"/>
    </location>
</feature>
<feature type="region of interest" description="Disordered" evidence="1">
    <location>
        <begin position="336"/>
        <end position="395"/>
    </location>
</feature>
<sequence length="395" mass="44839">MTKKKSWTHEKTPRSTTRSSFPSLYLTVGEVHKLQRKSKLPIFKDSYNIKKIKVTSITRLKHRITEAIEKGTKLEDLIVDGNLNIYKDENFDDLAVSYKEKILDLKNARELGKTCNFLYDKAPFVPRSHGKQDDADEAGNPNGMKMYGFSKALGLQAKGRPLVTRYKHCRDGEGPEKQELCDKADGVVVDLYSALQRSFGHIMPEYQARLHADVLMADGRVPFTTAAFTRDYHSKPHYDKNDLMRLCFCIWLYGGEGSLPPGGHFVLSDWGIKLRAKAGAVVYFDSPTVRHHSERPTQNGPQFAPRMACALFVSQKVFDAYDKQSAERKERRIKATQKRIKQNMQMRAQERAKNSGALPAQQGTMQKKKATGMRHSRRQAQSAGARDRRSQEGPS</sequence>
<dbReference type="Proteomes" id="UP001314263">
    <property type="component" value="Unassembled WGS sequence"/>
</dbReference>
<organism evidence="2 3">
    <name type="scientific">Coccomyxa viridis</name>
    <dbReference type="NCBI Taxonomy" id="1274662"/>
    <lineage>
        <taxon>Eukaryota</taxon>
        <taxon>Viridiplantae</taxon>
        <taxon>Chlorophyta</taxon>
        <taxon>core chlorophytes</taxon>
        <taxon>Trebouxiophyceae</taxon>
        <taxon>Trebouxiophyceae incertae sedis</taxon>
        <taxon>Coccomyxaceae</taxon>
        <taxon>Coccomyxa</taxon>
    </lineage>
</organism>
<keyword evidence="3" id="KW-1185">Reference proteome</keyword>
<accession>A0AAV1IA04</accession>
<evidence type="ECO:0000313" key="3">
    <source>
        <dbReference type="Proteomes" id="UP001314263"/>
    </source>
</evidence>
<evidence type="ECO:0000256" key="1">
    <source>
        <dbReference type="SAM" id="MobiDB-lite"/>
    </source>
</evidence>
<gene>
    <name evidence="2" type="ORF">CVIRNUC_007407</name>
</gene>
<protein>
    <recommendedName>
        <fullName evidence="4">Prolyl 4-hydroxylase alpha subunit domain-containing protein</fullName>
    </recommendedName>
</protein>
<proteinExistence type="predicted"/>
<reference evidence="2 3" key="1">
    <citation type="submission" date="2023-10" db="EMBL/GenBank/DDBJ databases">
        <authorList>
            <person name="Maclean D."/>
            <person name="Macfadyen A."/>
        </authorList>
    </citation>
    <scope>NUCLEOTIDE SEQUENCE [LARGE SCALE GENOMIC DNA]</scope>
</reference>
<dbReference type="Gene3D" id="3.60.130.30">
    <property type="match status" value="1"/>
</dbReference>